<reference evidence="1" key="2">
    <citation type="journal article" date="2015" name="Data Brief">
        <title>Shoot transcriptome of the giant reed, Arundo donax.</title>
        <authorList>
            <person name="Barrero R.A."/>
            <person name="Guerrero F.D."/>
            <person name="Moolhuijzen P."/>
            <person name="Goolsby J.A."/>
            <person name="Tidwell J."/>
            <person name="Bellgard S.E."/>
            <person name="Bellgard M.I."/>
        </authorList>
    </citation>
    <scope>NUCLEOTIDE SEQUENCE</scope>
    <source>
        <tissue evidence="1">Shoot tissue taken approximately 20 cm above the soil surface</tissue>
    </source>
</reference>
<reference evidence="1" key="1">
    <citation type="submission" date="2014-09" db="EMBL/GenBank/DDBJ databases">
        <authorList>
            <person name="Magalhaes I.L.F."/>
            <person name="Oliveira U."/>
            <person name="Santos F.R."/>
            <person name="Vidigal T.H.D.A."/>
            <person name="Brescovit A.D."/>
            <person name="Santos A.J."/>
        </authorList>
    </citation>
    <scope>NUCLEOTIDE SEQUENCE</scope>
    <source>
        <tissue evidence="1">Shoot tissue taken approximately 20 cm above the soil surface</tissue>
    </source>
</reference>
<dbReference type="AlphaFoldDB" id="A0A0A9EFG4"/>
<protein>
    <submittedName>
        <fullName evidence="1">Uncharacterized protein</fullName>
    </submittedName>
</protein>
<evidence type="ECO:0000313" key="1">
    <source>
        <dbReference type="EMBL" id="JAD94777.1"/>
    </source>
</evidence>
<organism evidence="1">
    <name type="scientific">Arundo donax</name>
    <name type="common">Giant reed</name>
    <name type="synonym">Donax arundinaceus</name>
    <dbReference type="NCBI Taxonomy" id="35708"/>
    <lineage>
        <taxon>Eukaryota</taxon>
        <taxon>Viridiplantae</taxon>
        <taxon>Streptophyta</taxon>
        <taxon>Embryophyta</taxon>
        <taxon>Tracheophyta</taxon>
        <taxon>Spermatophyta</taxon>
        <taxon>Magnoliopsida</taxon>
        <taxon>Liliopsida</taxon>
        <taxon>Poales</taxon>
        <taxon>Poaceae</taxon>
        <taxon>PACMAD clade</taxon>
        <taxon>Arundinoideae</taxon>
        <taxon>Arundineae</taxon>
        <taxon>Arundo</taxon>
    </lineage>
</organism>
<name>A0A0A9EFG4_ARUDO</name>
<proteinExistence type="predicted"/>
<sequence>MLLEFQTKKNVRKLRWQHIN</sequence>
<accession>A0A0A9EFG4</accession>
<dbReference type="EMBL" id="GBRH01203118">
    <property type="protein sequence ID" value="JAD94777.1"/>
    <property type="molecule type" value="Transcribed_RNA"/>
</dbReference>